<dbReference type="Proteomes" id="UP000821866">
    <property type="component" value="Chromosome 6"/>
</dbReference>
<dbReference type="VEuPathDB" id="VectorBase:LOC119181526"/>
<keyword evidence="4" id="KW-1185">Reference proteome</keyword>
<feature type="compositionally biased region" description="Polar residues" evidence="2">
    <location>
        <begin position="57"/>
        <end position="69"/>
    </location>
</feature>
<evidence type="ECO:0000313" key="3">
    <source>
        <dbReference type="EMBL" id="KAH8023987.1"/>
    </source>
</evidence>
<feature type="region of interest" description="Disordered" evidence="2">
    <location>
        <begin position="323"/>
        <end position="376"/>
    </location>
</feature>
<reference evidence="3" key="1">
    <citation type="journal article" date="2020" name="Cell">
        <title>Large-Scale Comparative Analyses of Tick Genomes Elucidate Their Genetic Diversity and Vector Capacities.</title>
        <authorList>
            <consortium name="Tick Genome and Microbiome Consortium (TIGMIC)"/>
            <person name="Jia N."/>
            <person name="Wang J."/>
            <person name="Shi W."/>
            <person name="Du L."/>
            <person name="Sun Y."/>
            <person name="Zhan W."/>
            <person name="Jiang J.F."/>
            <person name="Wang Q."/>
            <person name="Zhang B."/>
            <person name="Ji P."/>
            <person name="Bell-Sakyi L."/>
            <person name="Cui X.M."/>
            <person name="Yuan T.T."/>
            <person name="Jiang B.G."/>
            <person name="Yang W.F."/>
            <person name="Lam T.T."/>
            <person name="Chang Q.C."/>
            <person name="Ding S.J."/>
            <person name="Wang X.J."/>
            <person name="Zhu J.G."/>
            <person name="Ruan X.D."/>
            <person name="Zhao L."/>
            <person name="Wei J.T."/>
            <person name="Ye R.Z."/>
            <person name="Que T.C."/>
            <person name="Du C.H."/>
            <person name="Zhou Y.H."/>
            <person name="Cheng J.X."/>
            <person name="Dai P.F."/>
            <person name="Guo W.B."/>
            <person name="Han X.H."/>
            <person name="Huang E.J."/>
            <person name="Li L.F."/>
            <person name="Wei W."/>
            <person name="Gao Y.C."/>
            <person name="Liu J.Z."/>
            <person name="Shao H.Z."/>
            <person name="Wang X."/>
            <person name="Wang C.C."/>
            <person name="Yang T.C."/>
            <person name="Huo Q.B."/>
            <person name="Li W."/>
            <person name="Chen H.Y."/>
            <person name="Chen S.E."/>
            <person name="Zhou L.G."/>
            <person name="Ni X.B."/>
            <person name="Tian J.H."/>
            <person name="Sheng Y."/>
            <person name="Liu T."/>
            <person name="Pan Y.S."/>
            <person name="Xia L.Y."/>
            <person name="Li J."/>
            <person name="Zhao F."/>
            <person name="Cao W.C."/>
        </authorList>
    </citation>
    <scope>NUCLEOTIDE SEQUENCE</scope>
    <source>
        <strain evidence="3">Rmic-2018</strain>
    </source>
</reference>
<feature type="coiled-coil region" evidence="1">
    <location>
        <begin position="474"/>
        <end position="501"/>
    </location>
</feature>
<gene>
    <name evidence="3" type="ORF">HPB51_020720</name>
</gene>
<evidence type="ECO:0000256" key="2">
    <source>
        <dbReference type="SAM" id="MobiDB-lite"/>
    </source>
</evidence>
<evidence type="ECO:0000313" key="4">
    <source>
        <dbReference type="Proteomes" id="UP000821866"/>
    </source>
</evidence>
<proteinExistence type="predicted"/>
<accession>A0A9J6DPH8</accession>
<evidence type="ECO:0000256" key="1">
    <source>
        <dbReference type="SAM" id="Coils"/>
    </source>
</evidence>
<feature type="compositionally biased region" description="Polar residues" evidence="2">
    <location>
        <begin position="596"/>
        <end position="605"/>
    </location>
</feature>
<protein>
    <submittedName>
        <fullName evidence="3">Uncharacterized protein</fullName>
    </submittedName>
</protein>
<organism evidence="3 4">
    <name type="scientific">Rhipicephalus microplus</name>
    <name type="common">Cattle tick</name>
    <name type="synonym">Boophilus microplus</name>
    <dbReference type="NCBI Taxonomy" id="6941"/>
    <lineage>
        <taxon>Eukaryota</taxon>
        <taxon>Metazoa</taxon>
        <taxon>Ecdysozoa</taxon>
        <taxon>Arthropoda</taxon>
        <taxon>Chelicerata</taxon>
        <taxon>Arachnida</taxon>
        <taxon>Acari</taxon>
        <taxon>Parasitiformes</taxon>
        <taxon>Ixodida</taxon>
        <taxon>Ixodoidea</taxon>
        <taxon>Ixodidae</taxon>
        <taxon>Rhipicephalinae</taxon>
        <taxon>Rhipicephalus</taxon>
        <taxon>Boophilus</taxon>
    </lineage>
</organism>
<feature type="region of interest" description="Disordered" evidence="2">
    <location>
        <begin position="426"/>
        <end position="460"/>
    </location>
</feature>
<feature type="region of interest" description="Disordered" evidence="2">
    <location>
        <begin position="49"/>
        <end position="71"/>
    </location>
</feature>
<reference evidence="3" key="2">
    <citation type="submission" date="2021-09" db="EMBL/GenBank/DDBJ databases">
        <authorList>
            <person name="Jia N."/>
            <person name="Wang J."/>
            <person name="Shi W."/>
            <person name="Du L."/>
            <person name="Sun Y."/>
            <person name="Zhan W."/>
            <person name="Jiang J."/>
            <person name="Wang Q."/>
            <person name="Zhang B."/>
            <person name="Ji P."/>
            <person name="Sakyi L.B."/>
            <person name="Cui X."/>
            <person name="Yuan T."/>
            <person name="Jiang B."/>
            <person name="Yang W."/>
            <person name="Lam T.T.-Y."/>
            <person name="Chang Q."/>
            <person name="Ding S."/>
            <person name="Wang X."/>
            <person name="Zhu J."/>
            <person name="Ruan X."/>
            <person name="Zhao L."/>
            <person name="Wei J."/>
            <person name="Que T."/>
            <person name="Du C."/>
            <person name="Cheng J."/>
            <person name="Dai P."/>
            <person name="Han X."/>
            <person name="Huang E."/>
            <person name="Gao Y."/>
            <person name="Liu J."/>
            <person name="Shao H."/>
            <person name="Ye R."/>
            <person name="Li L."/>
            <person name="Wei W."/>
            <person name="Wang X."/>
            <person name="Wang C."/>
            <person name="Huo Q."/>
            <person name="Li W."/>
            <person name="Guo W."/>
            <person name="Chen H."/>
            <person name="Chen S."/>
            <person name="Zhou L."/>
            <person name="Zhou L."/>
            <person name="Ni X."/>
            <person name="Tian J."/>
            <person name="Zhou Y."/>
            <person name="Sheng Y."/>
            <person name="Liu T."/>
            <person name="Pan Y."/>
            <person name="Xia L."/>
            <person name="Li J."/>
            <person name="Zhao F."/>
            <person name="Cao W."/>
        </authorList>
    </citation>
    <scope>NUCLEOTIDE SEQUENCE</scope>
    <source>
        <strain evidence="3">Rmic-2018</strain>
        <tissue evidence="3">Larvae</tissue>
    </source>
</reference>
<dbReference type="EMBL" id="JABSTU010000008">
    <property type="protein sequence ID" value="KAH8023987.1"/>
    <property type="molecule type" value="Genomic_DNA"/>
</dbReference>
<feature type="region of interest" description="Disordered" evidence="2">
    <location>
        <begin position="577"/>
        <end position="605"/>
    </location>
</feature>
<comment type="caution">
    <text evidence="3">The sequence shown here is derived from an EMBL/GenBank/DDBJ whole genome shotgun (WGS) entry which is preliminary data.</text>
</comment>
<keyword evidence="1" id="KW-0175">Coiled coil</keyword>
<dbReference type="AlphaFoldDB" id="A0A9J6DPH8"/>
<sequence>MAASTKTGYDPSTMQWVDIEVAETREDPIPGEDEYLQIMVRQMQEKLAKMEPRGSTAAAQSQARKTGSTPAACVESPRQLATWKPTHTPRIRSDELVTVLKPKNNHGSARCVRPRRDWHSSATLHRQHHERWYLRVAGVGPKHRCCRCDTESLASKLIGNITLTIGDHQVPFQGHLKSAGETCKGVVTVADNKTSESLRRKLEWIDGEILYVRKLGTSNVAVVTFKGRRVPRFIHYCSENVPVRYYKKTVPARCETVGHRPDAYPNPDNQRCIHCGAKVELTPEGPAKHECQPECLICGENHFTGSAQGVGKFRKAWKPALTQRQHGLKNKQEGPSAPLRNDEKAKPMHNKPKPIKAPAGQKSKPPTFGAEDFPSLANPPKQVSNWVGVSSQFLTTTTAFPSNSELLKQLKAMKKRIESLKRENRVLKASQAATPPPPSEPVVMHTSDCSDDEQDTQTDVSGNTSVYKAVVGASNDIEGRLSRLEAKLEEQSKMILEQTKLTVQDIIPQQLNLSVQAAMQDLKQSILPILTASVIQTLQNWHTPQLDQFKTTEQPRRKIVHRNLANSESENNIAQSLTNQTESPTPLLAPAGCSGENDTSSIINS</sequence>
<name>A0A9J6DPH8_RHIMP</name>